<name>A0A246FQ74_9BACT</name>
<evidence type="ECO:0000313" key="3">
    <source>
        <dbReference type="Proteomes" id="UP000197277"/>
    </source>
</evidence>
<feature type="transmembrane region" description="Helical" evidence="1">
    <location>
        <begin position="75"/>
        <end position="95"/>
    </location>
</feature>
<accession>A0A246FQ74</accession>
<evidence type="ECO:0000313" key="2">
    <source>
        <dbReference type="EMBL" id="OWP64882.1"/>
    </source>
</evidence>
<feature type="transmembrane region" description="Helical" evidence="1">
    <location>
        <begin position="137"/>
        <end position="158"/>
    </location>
</feature>
<reference evidence="2 3" key="1">
    <citation type="submission" date="2017-06" db="EMBL/GenBank/DDBJ databases">
        <title>Hymenobacter amundsenii sp. nov. isolated from regoliths in Antarctica.</title>
        <authorList>
            <person name="Sedlacek I."/>
            <person name="Kralova S."/>
            <person name="Pantucek R."/>
            <person name="Svec P."/>
            <person name="Holochova P."/>
            <person name="Stankova E."/>
            <person name="Vrbovska V."/>
            <person name="Busse H.-J."/>
        </authorList>
    </citation>
    <scope>NUCLEOTIDE SEQUENCE [LARGE SCALE GENOMIC DNA]</scope>
    <source>
        <strain evidence="2 3">CCM 8682</strain>
    </source>
</reference>
<organism evidence="2 3">
    <name type="scientific">Hymenobacter amundsenii</name>
    <dbReference type="NCBI Taxonomy" id="2006685"/>
    <lineage>
        <taxon>Bacteria</taxon>
        <taxon>Pseudomonadati</taxon>
        <taxon>Bacteroidota</taxon>
        <taxon>Cytophagia</taxon>
        <taxon>Cytophagales</taxon>
        <taxon>Hymenobacteraceae</taxon>
        <taxon>Hymenobacter</taxon>
    </lineage>
</organism>
<feature type="transmembrane region" description="Helical" evidence="1">
    <location>
        <begin position="44"/>
        <end position="63"/>
    </location>
</feature>
<dbReference type="Proteomes" id="UP000197277">
    <property type="component" value="Unassembled WGS sequence"/>
</dbReference>
<protein>
    <submittedName>
        <fullName evidence="2">Uncharacterized protein</fullName>
    </submittedName>
</protein>
<dbReference type="OrthoDB" id="5936019at2"/>
<evidence type="ECO:0000256" key="1">
    <source>
        <dbReference type="SAM" id="Phobius"/>
    </source>
</evidence>
<keyword evidence="3" id="KW-1185">Reference proteome</keyword>
<keyword evidence="1" id="KW-0812">Transmembrane</keyword>
<feature type="transmembrane region" description="Helical" evidence="1">
    <location>
        <begin position="21"/>
        <end position="38"/>
    </location>
</feature>
<gene>
    <name evidence="2" type="ORF">CDA63_00550</name>
</gene>
<dbReference type="EMBL" id="NIRR01000001">
    <property type="protein sequence ID" value="OWP64882.1"/>
    <property type="molecule type" value="Genomic_DNA"/>
</dbReference>
<sequence length="239" mass="26559">MRHGWRPERREESLEQARRTAHWLNGLGWLVTLWLLAYPTPYQVCVAVAVSLPMVGVVAIWLHPGTLRIDELANNAYPSLLPLFLMPSLLLALRALLDYDILEYASLWQLVVPGAALLLLLLAMVNREFMVGGRAGWPSWVLLLFMALPYSYGAAVLLNCSFDTSAVVVHPAAVVRKYTSGDFPTSYQLQLSPWPQRPTANTEATISKRVYQQIVPGDSVSVAAHAGYLGISWFSVGQR</sequence>
<dbReference type="RefSeq" id="WP_088462493.1">
    <property type="nucleotide sequence ID" value="NZ_NIRR01000001.1"/>
</dbReference>
<comment type="caution">
    <text evidence="2">The sequence shown here is derived from an EMBL/GenBank/DDBJ whole genome shotgun (WGS) entry which is preliminary data.</text>
</comment>
<keyword evidence="1" id="KW-1133">Transmembrane helix</keyword>
<keyword evidence="1" id="KW-0472">Membrane</keyword>
<feature type="transmembrane region" description="Helical" evidence="1">
    <location>
        <begin position="107"/>
        <end position="125"/>
    </location>
</feature>
<proteinExistence type="predicted"/>
<dbReference type="AlphaFoldDB" id="A0A246FQ74"/>